<dbReference type="Proteomes" id="UP000464086">
    <property type="component" value="Chromosome"/>
</dbReference>
<evidence type="ECO:0000313" key="1">
    <source>
        <dbReference type="EMBL" id="QHD67876.1"/>
    </source>
</evidence>
<accession>A0A6P1GH73</accession>
<organism evidence="1 2">
    <name type="scientific">Sphingobium yanoikuyae</name>
    <name type="common">Sphingomonas yanoikuyae</name>
    <dbReference type="NCBI Taxonomy" id="13690"/>
    <lineage>
        <taxon>Bacteria</taxon>
        <taxon>Pseudomonadati</taxon>
        <taxon>Pseudomonadota</taxon>
        <taxon>Alphaproteobacteria</taxon>
        <taxon>Sphingomonadales</taxon>
        <taxon>Sphingomonadaceae</taxon>
        <taxon>Sphingobium</taxon>
    </lineage>
</organism>
<evidence type="ECO:0000313" key="2">
    <source>
        <dbReference type="Proteomes" id="UP000464086"/>
    </source>
</evidence>
<proteinExistence type="predicted"/>
<sequence length="135" mass="15452">MINPIARSLCLIVVSIASPAASQNLDDTKRLLSVDGHLSAHWEYPHFIPDKNSGLQVMDFQIKEEKWQEFYFAPVRQMMASGTDETICFRVIGQGFLAPRRPSSMQPWEGSQFIFVKIKKLERLKSDKKCTTHLP</sequence>
<gene>
    <name evidence="1" type="ORF">GS397_13075</name>
</gene>
<dbReference type="RefSeq" id="WP_159366701.1">
    <property type="nucleotide sequence ID" value="NZ_CP047218.1"/>
</dbReference>
<dbReference type="EMBL" id="CP047218">
    <property type="protein sequence ID" value="QHD67876.1"/>
    <property type="molecule type" value="Genomic_DNA"/>
</dbReference>
<name>A0A6P1GH73_SPHYA</name>
<dbReference type="AlphaFoldDB" id="A0A6P1GH73"/>
<reference evidence="1 2" key="1">
    <citation type="submission" date="2019-12" db="EMBL/GenBank/DDBJ databases">
        <title>Functional and genomic insights into the Sphingobium yanoikuyae YC-JY1, a bacterium efficiently degrading bisphenol A.</title>
        <authorList>
            <person name="Jia Y."/>
            <person name="Li X."/>
            <person name="Wang J."/>
            <person name="Eltoukhy A."/>
            <person name="Lamraoui I."/>
            <person name="Yan Y."/>
        </authorList>
    </citation>
    <scope>NUCLEOTIDE SEQUENCE [LARGE SCALE GENOMIC DNA]</scope>
    <source>
        <strain evidence="1 2">YC-JY1</strain>
    </source>
</reference>
<protein>
    <submittedName>
        <fullName evidence="1">Uncharacterized protein</fullName>
    </submittedName>
</protein>